<dbReference type="Proteomes" id="UP000015105">
    <property type="component" value="Chromosome 1D"/>
</dbReference>
<sequence length="213" mass="24207">MQLGSGTDALFWEDRWIGGRSVREIAPLLYACIPKRRRKLRTVVDGLADNRWARDIQGTVGIHEIGQYLQLWHRIAGTLARRGLQHPARCPLCDQAPETMHHLILACPLARQTWHETLSWLRIPCTPPDDEPSLLDWWQSARHSTPAPMRKCLGTVTLLVPWMIWKHRNDCIFNGARPSVNTIVAKIKEEAALWANAGALGLKAITPQTWDVH</sequence>
<dbReference type="EnsemblPlants" id="AET1Gv20249700.1">
    <property type="protein sequence ID" value="AET1Gv20249700.1"/>
    <property type="gene ID" value="AET1Gv20249700"/>
</dbReference>
<feature type="domain" description="Reverse transcriptase zinc-binding" evidence="1">
    <location>
        <begin position="76"/>
        <end position="114"/>
    </location>
</feature>
<proteinExistence type="predicted"/>
<reference evidence="2" key="5">
    <citation type="journal article" date="2021" name="G3 (Bethesda)">
        <title>Aegilops tauschii genome assembly Aet v5.0 features greater sequence contiguity and improved annotation.</title>
        <authorList>
            <person name="Wang L."/>
            <person name="Zhu T."/>
            <person name="Rodriguez J.C."/>
            <person name="Deal K.R."/>
            <person name="Dubcovsky J."/>
            <person name="McGuire P.E."/>
            <person name="Lux T."/>
            <person name="Spannagl M."/>
            <person name="Mayer K.F.X."/>
            <person name="Baldrich P."/>
            <person name="Meyers B.C."/>
            <person name="Huo N."/>
            <person name="Gu Y.Q."/>
            <person name="Zhou H."/>
            <person name="Devos K.M."/>
            <person name="Bennetzen J.L."/>
            <person name="Unver T."/>
            <person name="Budak H."/>
            <person name="Gulick P.J."/>
            <person name="Galiba G."/>
            <person name="Kalapos B."/>
            <person name="Nelson D.R."/>
            <person name="Li P."/>
            <person name="You F.M."/>
            <person name="Luo M.C."/>
            <person name="Dvorak J."/>
        </authorList>
    </citation>
    <scope>NUCLEOTIDE SEQUENCE [LARGE SCALE GENOMIC DNA]</scope>
    <source>
        <strain evidence="2">cv. AL8/78</strain>
    </source>
</reference>
<name>A0A452Y0U6_AEGTS</name>
<reference evidence="3" key="1">
    <citation type="journal article" date="2014" name="Science">
        <title>Ancient hybridizations among the ancestral genomes of bread wheat.</title>
        <authorList>
            <consortium name="International Wheat Genome Sequencing Consortium,"/>
            <person name="Marcussen T."/>
            <person name="Sandve S.R."/>
            <person name="Heier L."/>
            <person name="Spannagl M."/>
            <person name="Pfeifer M."/>
            <person name="Jakobsen K.S."/>
            <person name="Wulff B.B."/>
            <person name="Steuernagel B."/>
            <person name="Mayer K.F."/>
            <person name="Olsen O.A."/>
        </authorList>
    </citation>
    <scope>NUCLEOTIDE SEQUENCE [LARGE SCALE GENOMIC DNA]</scope>
    <source>
        <strain evidence="3">cv. AL8/78</strain>
    </source>
</reference>
<dbReference type="Pfam" id="PF13966">
    <property type="entry name" value="zf-RVT"/>
    <property type="match status" value="1"/>
</dbReference>
<evidence type="ECO:0000313" key="2">
    <source>
        <dbReference type="EnsemblPlants" id="AET1Gv20249700.1"/>
    </source>
</evidence>
<reference evidence="2" key="3">
    <citation type="journal article" date="2017" name="Nature">
        <title>Genome sequence of the progenitor of the wheat D genome Aegilops tauschii.</title>
        <authorList>
            <person name="Luo M.C."/>
            <person name="Gu Y.Q."/>
            <person name="Puiu D."/>
            <person name="Wang H."/>
            <person name="Twardziok S.O."/>
            <person name="Deal K.R."/>
            <person name="Huo N."/>
            <person name="Zhu T."/>
            <person name="Wang L."/>
            <person name="Wang Y."/>
            <person name="McGuire P.E."/>
            <person name="Liu S."/>
            <person name="Long H."/>
            <person name="Ramasamy R.K."/>
            <person name="Rodriguez J.C."/>
            <person name="Van S.L."/>
            <person name="Yuan L."/>
            <person name="Wang Z."/>
            <person name="Xia Z."/>
            <person name="Xiao L."/>
            <person name="Anderson O.D."/>
            <person name="Ouyang S."/>
            <person name="Liang Y."/>
            <person name="Zimin A.V."/>
            <person name="Pertea G."/>
            <person name="Qi P."/>
            <person name="Bennetzen J.L."/>
            <person name="Dai X."/>
            <person name="Dawson M.W."/>
            <person name="Muller H.G."/>
            <person name="Kugler K."/>
            <person name="Rivarola-Duarte L."/>
            <person name="Spannagl M."/>
            <person name="Mayer K.F.X."/>
            <person name="Lu F.H."/>
            <person name="Bevan M.W."/>
            <person name="Leroy P."/>
            <person name="Li P."/>
            <person name="You F.M."/>
            <person name="Sun Q."/>
            <person name="Liu Z."/>
            <person name="Lyons E."/>
            <person name="Wicker T."/>
            <person name="Salzberg S.L."/>
            <person name="Devos K.M."/>
            <person name="Dvorak J."/>
        </authorList>
    </citation>
    <scope>NUCLEOTIDE SEQUENCE [LARGE SCALE GENOMIC DNA]</scope>
    <source>
        <strain evidence="2">cv. AL8/78</strain>
    </source>
</reference>
<reference evidence="3" key="2">
    <citation type="journal article" date="2017" name="Nat. Plants">
        <title>The Aegilops tauschii genome reveals multiple impacts of transposons.</title>
        <authorList>
            <person name="Zhao G."/>
            <person name="Zou C."/>
            <person name="Li K."/>
            <person name="Wang K."/>
            <person name="Li T."/>
            <person name="Gao L."/>
            <person name="Zhang X."/>
            <person name="Wang H."/>
            <person name="Yang Z."/>
            <person name="Liu X."/>
            <person name="Jiang W."/>
            <person name="Mao L."/>
            <person name="Kong X."/>
            <person name="Jiao Y."/>
            <person name="Jia J."/>
        </authorList>
    </citation>
    <scope>NUCLEOTIDE SEQUENCE [LARGE SCALE GENOMIC DNA]</scope>
    <source>
        <strain evidence="3">cv. AL8/78</strain>
    </source>
</reference>
<dbReference type="InterPro" id="IPR026960">
    <property type="entry name" value="RVT-Znf"/>
</dbReference>
<evidence type="ECO:0000259" key="1">
    <source>
        <dbReference type="Pfam" id="PF13966"/>
    </source>
</evidence>
<accession>A0A452Y0U6</accession>
<keyword evidence="3" id="KW-1185">Reference proteome</keyword>
<organism evidence="2 3">
    <name type="scientific">Aegilops tauschii subsp. strangulata</name>
    <name type="common">Goatgrass</name>
    <dbReference type="NCBI Taxonomy" id="200361"/>
    <lineage>
        <taxon>Eukaryota</taxon>
        <taxon>Viridiplantae</taxon>
        <taxon>Streptophyta</taxon>
        <taxon>Embryophyta</taxon>
        <taxon>Tracheophyta</taxon>
        <taxon>Spermatophyta</taxon>
        <taxon>Magnoliopsida</taxon>
        <taxon>Liliopsida</taxon>
        <taxon>Poales</taxon>
        <taxon>Poaceae</taxon>
        <taxon>BOP clade</taxon>
        <taxon>Pooideae</taxon>
        <taxon>Triticodae</taxon>
        <taxon>Triticeae</taxon>
        <taxon>Triticinae</taxon>
        <taxon>Aegilops</taxon>
    </lineage>
</organism>
<evidence type="ECO:0000313" key="3">
    <source>
        <dbReference type="Proteomes" id="UP000015105"/>
    </source>
</evidence>
<dbReference type="PANTHER" id="PTHR47746:SF40">
    <property type="entry name" value="OS04G0563550 PROTEIN"/>
    <property type="match status" value="1"/>
</dbReference>
<protein>
    <recommendedName>
        <fullName evidence="1">Reverse transcriptase zinc-binding domain-containing protein</fullName>
    </recommendedName>
</protein>
<reference evidence="2" key="4">
    <citation type="submission" date="2019-03" db="UniProtKB">
        <authorList>
            <consortium name="EnsemblPlants"/>
        </authorList>
    </citation>
    <scope>IDENTIFICATION</scope>
</reference>
<dbReference type="Gramene" id="AET1Gv20249700.1">
    <property type="protein sequence ID" value="AET1Gv20249700.1"/>
    <property type="gene ID" value="AET1Gv20249700"/>
</dbReference>
<dbReference type="AlphaFoldDB" id="A0A452Y0U6"/>
<dbReference type="PANTHER" id="PTHR47746">
    <property type="entry name" value="ZF-RVT DOMAIN-CONTAINING PROTEIN"/>
    <property type="match status" value="1"/>
</dbReference>